<gene>
    <name evidence="6" type="ORF">SAMN05192530_10718</name>
</gene>
<comment type="similarity">
    <text evidence="1">Belongs to the LysR transcriptional regulatory family.</text>
</comment>
<evidence type="ECO:0000256" key="3">
    <source>
        <dbReference type="ARBA" id="ARBA00023125"/>
    </source>
</evidence>
<dbReference type="InterPro" id="IPR000847">
    <property type="entry name" value="LysR_HTH_N"/>
</dbReference>
<protein>
    <submittedName>
        <fullName evidence="6">DNA-binding transcriptional regulator, LysR family</fullName>
    </submittedName>
</protein>
<dbReference type="RefSeq" id="WP_090674911.1">
    <property type="nucleotide sequence ID" value="NZ_FNIT01000007.1"/>
</dbReference>
<evidence type="ECO:0000313" key="6">
    <source>
        <dbReference type="EMBL" id="SDO48993.1"/>
    </source>
</evidence>
<dbReference type="GO" id="GO:0003700">
    <property type="term" value="F:DNA-binding transcription factor activity"/>
    <property type="evidence" value="ECO:0007669"/>
    <property type="project" value="InterPro"/>
</dbReference>
<evidence type="ECO:0000256" key="2">
    <source>
        <dbReference type="ARBA" id="ARBA00023015"/>
    </source>
</evidence>
<dbReference type="OrthoDB" id="9813056at2"/>
<organism evidence="6 7">
    <name type="scientific">Aureimonas jatrophae</name>
    <dbReference type="NCBI Taxonomy" id="1166073"/>
    <lineage>
        <taxon>Bacteria</taxon>
        <taxon>Pseudomonadati</taxon>
        <taxon>Pseudomonadota</taxon>
        <taxon>Alphaproteobacteria</taxon>
        <taxon>Hyphomicrobiales</taxon>
        <taxon>Aurantimonadaceae</taxon>
        <taxon>Aureimonas</taxon>
    </lineage>
</organism>
<dbReference type="FunFam" id="1.10.10.10:FF:000001">
    <property type="entry name" value="LysR family transcriptional regulator"/>
    <property type="match status" value="1"/>
</dbReference>
<dbReference type="InterPro" id="IPR036390">
    <property type="entry name" value="WH_DNA-bd_sf"/>
</dbReference>
<sequence>MRRSNLDDLHLFAAVARERSFTRAAARLGLSPSALSHAMRGLEERLGVRLLQRTTRSVAPTVAGERLLARLAPALHEIDAGLADLAEARAEPSGTVRVTTFGYIAQTILEPRLPRFLLDHPAIEVEIHIAQELTDIVASGFDAGIRFGDTVERDMVAVRVGPDLRTVVVGTPGYFERFAPPETPADLARHRCLCHRLASAGGLLPWEFERDGREVQVRVTGPLIADDDGGLALAAVRAGAGLGYMMEESVASDIASGRLVQVLDDWCPPFSGCHLYHPSRRQTPPALRALIDALRWRGPLR</sequence>
<dbReference type="Gene3D" id="1.10.10.10">
    <property type="entry name" value="Winged helix-like DNA-binding domain superfamily/Winged helix DNA-binding domain"/>
    <property type="match status" value="1"/>
</dbReference>
<accession>A0A1H0JZU9</accession>
<keyword evidence="7" id="KW-1185">Reference proteome</keyword>
<dbReference type="GO" id="GO:0043565">
    <property type="term" value="F:sequence-specific DNA binding"/>
    <property type="evidence" value="ECO:0007669"/>
    <property type="project" value="TreeGrafter"/>
</dbReference>
<keyword evidence="4" id="KW-0804">Transcription</keyword>
<dbReference type="Gene3D" id="3.40.190.290">
    <property type="match status" value="1"/>
</dbReference>
<name>A0A1H0JZU9_9HYPH</name>
<dbReference type="STRING" id="1166073.SAMN05192530_10718"/>
<keyword evidence="2" id="KW-0805">Transcription regulation</keyword>
<proteinExistence type="inferred from homology"/>
<dbReference type="PRINTS" id="PR00039">
    <property type="entry name" value="HTHLYSR"/>
</dbReference>
<feature type="domain" description="HTH lysR-type" evidence="5">
    <location>
        <begin position="1"/>
        <end position="61"/>
    </location>
</feature>
<dbReference type="SUPFAM" id="SSF46785">
    <property type="entry name" value="Winged helix' DNA-binding domain"/>
    <property type="match status" value="1"/>
</dbReference>
<evidence type="ECO:0000256" key="4">
    <source>
        <dbReference type="ARBA" id="ARBA00023163"/>
    </source>
</evidence>
<keyword evidence="3 6" id="KW-0238">DNA-binding</keyword>
<dbReference type="Pfam" id="PF00126">
    <property type="entry name" value="HTH_1"/>
    <property type="match status" value="1"/>
</dbReference>
<dbReference type="EMBL" id="FNIT01000007">
    <property type="protein sequence ID" value="SDO48993.1"/>
    <property type="molecule type" value="Genomic_DNA"/>
</dbReference>
<dbReference type="PANTHER" id="PTHR30537">
    <property type="entry name" value="HTH-TYPE TRANSCRIPTIONAL REGULATOR"/>
    <property type="match status" value="1"/>
</dbReference>
<evidence type="ECO:0000259" key="5">
    <source>
        <dbReference type="PROSITE" id="PS50931"/>
    </source>
</evidence>
<reference evidence="6 7" key="1">
    <citation type="submission" date="2016-10" db="EMBL/GenBank/DDBJ databases">
        <authorList>
            <person name="de Groot N.N."/>
        </authorList>
    </citation>
    <scope>NUCLEOTIDE SEQUENCE [LARGE SCALE GENOMIC DNA]</scope>
    <source>
        <strain evidence="7">L7-484,KACC 16230,DSM 25025</strain>
    </source>
</reference>
<dbReference type="SUPFAM" id="SSF53850">
    <property type="entry name" value="Periplasmic binding protein-like II"/>
    <property type="match status" value="1"/>
</dbReference>
<dbReference type="PROSITE" id="PS50931">
    <property type="entry name" value="HTH_LYSR"/>
    <property type="match status" value="1"/>
</dbReference>
<dbReference type="CDD" id="cd08474">
    <property type="entry name" value="PBP2_CrgA_like_5"/>
    <property type="match status" value="1"/>
</dbReference>
<dbReference type="InterPro" id="IPR058163">
    <property type="entry name" value="LysR-type_TF_proteobact-type"/>
</dbReference>
<dbReference type="AlphaFoldDB" id="A0A1H0JZU9"/>
<dbReference type="Pfam" id="PF03466">
    <property type="entry name" value="LysR_substrate"/>
    <property type="match status" value="1"/>
</dbReference>
<dbReference type="InterPro" id="IPR036388">
    <property type="entry name" value="WH-like_DNA-bd_sf"/>
</dbReference>
<dbReference type="Proteomes" id="UP000198793">
    <property type="component" value="Unassembled WGS sequence"/>
</dbReference>
<dbReference type="PANTHER" id="PTHR30537:SF1">
    <property type="entry name" value="HTH-TYPE TRANSCRIPTIONAL REGULATOR PGRR"/>
    <property type="match status" value="1"/>
</dbReference>
<dbReference type="GO" id="GO:0006351">
    <property type="term" value="P:DNA-templated transcription"/>
    <property type="evidence" value="ECO:0007669"/>
    <property type="project" value="TreeGrafter"/>
</dbReference>
<evidence type="ECO:0000256" key="1">
    <source>
        <dbReference type="ARBA" id="ARBA00009437"/>
    </source>
</evidence>
<dbReference type="InterPro" id="IPR005119">
    <property type="entry name" value="LysR_subst-bd"/>
</dbReference>
<evidence type="ECO:0000313" key="7">
    <source>
        <dbReference type="Proteomes" id="UP000198793"/>
    </source>
</evidence>